<feature type="transmembrane region" description="Helical" evidence="1">
    <location>
        <begin position="82"/>
        <end position="102"/>
    </location>
</feature>
<dbReference type="Pfam" id="PF07456">
    <property type="entry name" value="Hpre_diP_synt_I"/>
    <property type="match status" value="1"/>
</dbReference>
<dbReference type="EMBL" id="FMHG01000002">
    <property type="protein sequence ID" value="SCJ87265.1"/>
    <property type="molecule type" value="Genomic_DNA"/>
</dbReference>
<dbReference type="AlphaFoldDB" id="A0A1C6JZV8"/>
<organism evidence="2">
    <name type="scientific">uncultured Anaerotruncus sp</name>
    <dbReference type="NCBI Taxonomy" id="905011"/>
    <lineage>
        <taxon>Bacteria</taxon>
        <taxon>Bacillati</taxon>
        <taxon>Bacillota</taxon>
        <taxon>Clostridia</taxon>
        <taxon>Eubacteriales</taxon>
        <taxon>Oscillospiraceae</taxon>
        <taxon>Anaerotruncus</taxon>
        <taxon>environmental samples</taxon>
    </lineage>
</organism>
<keyword evidence="1" id="KW-0472">Membrane</keyword>
<gene>
    <name evidence="2" type="ORF">SAMEA3545359_02441</name>
</gene>
<dbReference type="InterPro" id="IPR010898">
    <property type="entry name" value="Hpre_diP_synth_I"/>
</dbReference>
<feature type="transmembrane region" description="Helical" evidence="1">
    <location>
        <begin position="141"/>
        <end position="165"/>
    </location>
</feature>
<feature type="transmembrane region" description="Helical" evidence="1">
    <location>
        <begin position="47"/>
        <end position="70"/>
    </location>
</feature>
<evidence type="ECO:0000256" key="1">
    <source>
        <dbReference type="SAM" id="Phobius"/>
    </source>
</evidence>
<accession>A0A1C6JZV8</accession>
<keyword evidence="1" id="KW-0812">Transmembrane</keyword>
<keyword evidence="1" id="KW-1133">Transmembrane helix</keyword>
<dbReference type="Gene3D" id="1.10.1760.20">
    <property type="match status" value="1"/>
</dbReference>
<evidence type="ECO:0000313" key="2">
    <source>
        <dbReference type="EMBL" id="SCJ87265.1"/>
    </source>
</evidence>
<feature type="transmembrane region" description="Helical" evidence="1">
    <location>
        <begin position="114"/>
        <end position="134"/>
    </location>
</feature>
<dbReference type="InterPro" id="IPR014535">
    <property type="entry name" value="Hpre_diP_synt_I"/>
</dbReference>
<protein>
    <submittedName>
        <fullName evidence="2">Heptaprenyl diphosphate synthase component I</fullName>
    </submittedName>
</protein>
<proteinExistence type="predicted"/>
<name>A0A1C6JZV8_9FIRM</name>
<reference evidence="2" key="1">
    <citation type="submission" date="2015-09" db="EMBL/GenBank/DDBJ databases">
        <authorList>
            <consortium name="Pathogen Informatics"/>
        </authorList>
    </citation>
    <scope>NUCLEOTIDE SEQUENCE</scope>
    <source>
        <strain evidence="2">2789STDY5834896</strain>
    </source>
</reference>
<sequence length="183" mass="19706">MTSRQIQQKTRRVAFLGLLFALAILLSFIEGLVPPLPMMPPGVKLGLANIVTMYCLVLLDFRAALTVTALKGLFAFLTRGAVAAAMSLGGSVLSLLVMALVWRLTKKRCSMLTMGLTGGFFHNMGQLCVSVLILKTTAAFYYLPVLAVAGLVMGFITGVTLQVLMPHIGRLQQDLGPPAGRRR</sequence>
<dbReference type="PIRSF" id="PIRSF027391">
    <property type="entry name" value="Hpre_diP_synt_I"/>
    <property type="match status" value="1"/>
</dbReference>